<proteinExistence type="predicted"/>
<dbReference type="GO" id="GO:0045505">
    <property type="term" value="F:dynein intermediate chain binding"/>
    <property type="evidence" value="ECO:0007669"/>
    <property type="project" value="InterPro"/>
</dbReference>
<dbReference type="OMA" id="SIYNMSQ"/>
<dbReference type="PANTHER" id="PTHR22878:SF71">
    <property type="entry name" value="DYNEIN, AXONEMAL, HEAVY CHAIN 3"/>
    <property type="match status" value="1"/>
</dbReference>
<reference evidence="2" key="1">
    <citation type="submission" date="2025-08" db="UniProtKB">
        <authorList>
            <consortium name="Ensembl"/>
        </authorList>
    </citation>
    <scope>IDENTIFICATION</scope>
</reference>
<evidence type="ECO:0000313" key="3">
    <source>
        <dbReference type="Proteomes" id="UP000694545"/>
    </source>
</evidence>
<dbReference type="Ensembl" id="ENSVKKT00000007752.1">
    <property type="protein sequence ID" value="ENSVKKP00000007554.1"/>
    <property type="gene ID" value="ENSVKKG00000005419.1"/>
</dbReference>
<protein>
    <submittedName>
        <fullName evidence="2">Uncharacterized protein</fullName>
    </submittedName>
</protein>
<name>A0A8D2J0P0_VARKO</name>
<dbReference type="GO" id="GO:0051959">
    <property type="term" value="F:dynein light intermediate chain binding"/>
    <property type="evidence" value="ECO:0007669"/>
    <property type="project" value="InterPro"/>
</dbReference>
<reference evidence="2" key="2">
    <citation type="submission" date="2025-09" db="UniProtKB">
        <authorList>
            <consortium name="Ensembl"/>
        </authorList>
    </citation>
    <scope>IDENTIFICATION</scope>
</reference>
<dbReference type="GO" id="GO:0030286">
    <property type="term" value="C:dynein complex"/>
    <property type="evidence" value="ECO:0007669"/>
    <property type="project" value="InterPro"/>
</dbReference>
<keyword evidence="3" id="KW-1185">Reference proteome</keyword>
<organism evidence="2 3">
    <name type="scientific">Varanus komodoensis</name>
    <name type="common">Komodo dragon</name>
    <dbReference type="NCBI Taxonomy" id="61221"/>
    <lineage>
        <taxon>Eukaryota</taxon>
        <taxon>Metazoa</taxon>
        <taxon>Chordata</taxon>
        <taxon>Craniata</taxon>
        <taxon>Vertebrata</taxon>
        <taxon>Euteleostomi</taxon>
        <taxon>Lepidosauria</taxon>
        <taxon>Squamata</taxon>
        <taxon>Bifurcata</taxon>
        <taxon>Unidentata</taxon>
        <taxon>Episquamata</taxon>
        <taxon>Toxicofera</taxon>
        <taxon>Anguimorpha</taxon>
        <taxon>Paleoanguimorpha</taxon>
        <taxon>Varanoidea</taxon>
        <taxon>Varanidae</taxon>
        <taxon>Varanus</taxon>
    </lineage>
</organism>
<accession>A0A8D2J0P0</accession>
<dbReference type="Proteomes" id="UP000694545">
    <property type="component" value="Unplaced"/>
</dbReference>
<dbReference type="InterPro" id="IPR026983">
    <property type="entry name" value="DHC"/>
</dbReference>
<dbReference type="AlphaFoldDB" id="A0A8D2J0P0"/>
<keyword evidence="1" id="KW-0472">Membrane</keyword>
<dbReference type="PANTHER" id="PTHR22878">
    <property type="entry name" value="DYNEIN HEAVY CHAIN 6, AXONEMAL-LIKE-RELATED"/>
    <property type="match status" value="1"/>
</dbReference>
<keyword evidence="1" id="KW-1133">Transmembrane helix</keyword>
<evidence type="ECO:0000313" key="2">
    <source>
        <dbReference type="Ensembl" id="ENSVKKP00000007554.1"/>
    </source>
</evidence>
<dbReference type="GO" id="GO:0007018">
    <property type="term" value="P:microtubule-based movement"/>
    <property type="evidence" value="ECO:0007669"/>
    <property type="project" value="InterPro"/>
</dbReference>
<feature type="transmembrane region" description="Helical" evidence="1">
    <location>
        <begin position="28"/>
        <end position="46"/>
    </location>
</feature>
<sequence>QKSIAENVTVAYLSSSKSSLFYSHHSQFRIIVNVFAAILFLPFQLIQKSSYYPTLMQRASWTLAAPFKEQRYFRSPSNSIANNYTLTARDLKMKDLQKIVSPIRAKKTPASAKQKAESPLKQIPKLEVPCYSDSEPLTPEEQFIVMHYHEEEISKQEMLPTDNDLERYCYYIHKGIRKDMLTPQKEEVMDSILNHIPSHFLINPNLEALLNSLKEEIQNDYQIWLMKDIVDYILMDPDERKRLFIHSIPQPFPQRVIRAPVPWHKMYQEVRIWNERHLFTVNPMMLALQQLWFAEFCKLRFVRTNDILAGELPLLPNEFEELIRKHCQEAHDILQNRWIPTCADLFIAQKENWLHLAPQNDLDSSQQIEEYFASIAILMSLQLREMVINSLEDLVSFFKIHKDGNDFGETYHEMQFFVPQILVIKLDVKDPSIVFDPDMKACWDLIYRCFLEILNNAEGLPKVCTIKLFPELKGDDLILRTVQEDEALVSEYVNKAAEIFDCNLVGPQKYLSVYRKYSDLLNNNAAKGVTEFLSQRHDLDDFVEKIDGLTKLKKEIASMHVTVPLGMFCLDASKLNEELCNRTQQLKDRLIEFEVNENREVNQRYLWNRFPREAHSVLSVSQGDLCLFQTQAIYTNVCFKSVLKFYCFNVVFSWC</sequence>
<keyword evidence="1" id="KW-0812">Transmembrane</keyword>
<evidence type="ECO:0000256" key="1">
    <source>
        <dbReference type="SAM" id="Phobius"/>
    </source>
</evidence>